<dbReference type="Proteomes" id="UP000703674">
    <property type="component" value="Unassembled WGS sequence"/>
</dbReference>
<proteinExistence type="predicted"/>
<gene>
    <name evidence="2" type="ORF">HC175_19630</name>
</gene>
<name>A0ABX1D745_9FLAO</name>
<sequence>LKDGLAPVPELTKKDEFEWMELFEENKQKAVALQREIEKTDREIDRMVYELYDLTEEEIEIVENSTK</sequence>
<evidence type="ECO:0000313" key="3">
    <source>
        <dbReference type="Proteomes" id="UP000703674"/>
    </source>
</evidence>
<reference evidence="2 3" key="1">
    <citation type="submission" date="2020-03" db="EMBL/GenBank/DDBJ databases">
        <title>Salinimicrobium sp. nov, isolated from SCS.</title>
        <authorList>
            <person name="Cao W.R."/>
        </authorList>
    </citation>
    <scope>NUCLEOTIDE SEQUENCE [LARGE SCALE GENOMIC DNA]</scope>
    <source>
        <strain evidence="3">J15B91</strain>
    </source>
</reference>
<evidence type="ECO:0008006" key="4">
    <source>
        <dbReference type="Google" id="ProtNLM"/>
    </source>
</evidence>
<feature type="non-terminal residue" evidence="2">
    <location>
        <position position="1"/>
    </location>
</feature>
<comment type="caution">
    <text evidence="2">The sequence shown here is derived from an EMBL/GenBank/DDBJ whole genome shotgun (WGS) entry which is preliminary data.</text>
</comment>
<evidence type="ECO:0000256" key="1">
    <source>
        <dbReference type="SAM" id="Coils"/>
    </source>
</evidence>
<feature type="coiled-coil region" evidence="1">
    <location>
        <begin position="23"/>
        <end position="50"/>
    </location>
</feature>
<accession>A0ABX1D745</accession>
<evidence type="ECO:0000313" key="2">
    <source>
        <dbReference type="EMBL" id="NJW55127.1"/>
    </source>
</evidence>
<keyword evidence="1" id="KW-0175">Coiled coil</keyword>
<protein>
    <recommendedName>
        <fullName evidence="4">Restriction endonuclease</fullName>
    </recommendedName>
</protein>
<keyword evidence="3" id="KW-1185">Reference proteome</keyword>
<dbReference type="EMBL" id="JAAVJR010000836">
    <property type="protein sequence ID" value="NJW55127.1"/>
    <property type="molecule type" value="Genomic_DNA"/>
</dbReference>
<dbReference type="RefSeq" id="WP_168139802.1">
    <property type="nucleotide sequence ID" value="NZ_JAAVJR010000836.1"/>
</dbReference>
<organism evidence="2 3">
    <name type="scientific">Salinimicrobium oceani</name>
    <dbReference type="NCBI Taxonomy" id="2722702"/>
    <lineage>
        <taxon>Bacteria</taxon>
        <taxon>Pseudomonadati</taxon>
        <taxon>Bacteroidota</taxon>
        <taxon>Flavobacteriia</taxon>
        <taxon>Flavobacteriales</taxon>
        <taxon>Flavobacteriaceae</taxon>
        <taxon>Salinimicrobium</taxon>
    </lineage>
</organism>